<evidence type="ECO:0000313" key="6">
    <source>
        <dbReference type="EMBL" id="GEK45767.1"/>
    </source>
</evidence>
<dbReference type="InterPro" id="IPR000014">
    <property type="entry name" value="PAS"/>
</dbReference>
<proteinExistence type="predicted"/>
<dbReference type="InterPro" id="IPR052155">
    <property type="entry name" value="Biofilm_reg_signaling"/>
</dbReference>
<dbReference type="Pfam" id="PF00989">
    <property type="entry name" value="PAS"/>
    <property type="match status" value="1"/>
</dbReference>
<dbReference type="SMART" id="SM00086">
    <property type="entry name" value="PAC"/>
    <property type="match status" value="1"/>
</dbReference>
<dbReference type="SMART" id="SM00267">
    <property type="entry name" value="GGDEF"/>
    <property type="match status" value="1"/>
</dbReference>
<keyword evidence="2" id="KW-0812">Transmembrane</keyword>
<dbReference type="InterPro" id="IPR000160">
    <property type="entry name" value="GGDEF_dom"/>
</dbReference>
<dbReference type="NCBIfam" id="TIGR00254">
    <property type="entry name" value="GGDEF"/>
    <property type="match status" value="1"/>
</dbReference>
<dbReference type="PANTHER" id="PTHR44757:SF2">
    <property type="entry name" value="BIOFILM ARCHITECTURE MAINTENANCE PROTEIN MBAA"/>
    <property type="match status" value="1"/>
</dbReference>
<comment type="cofactor">
    <cofactor evidence="1">
        <name>Mg(2+)</name>
        <dbReference type="ChEBI" id="CHEBI:18420"/>
    </cofactor>
</comment>
<dbReference type="CDD" id="cd01949">
    <property type="entry name" value="GGDEF"/>
    <property type="match status" value="1"/>
</dbReference>
<keyword evidence="2" id="KW-0472">Membrane</keyword>
<dbReference type="InterPro" id="IPR000700">
    <property type="entry name" value="PAS-assoc_C"/>
</dbReference>
<comment type="caution">
    <text evidence="6">The sequence shown here is derived from an EMBL/GenBank/DDBJ whole genome shotgun (WGS) entry which is preliminary data.</text>
</comment>
<feature type="domain" description="PAC" evidence="4">
    <location>
        <begin position="439"/>
        <end position="490"/>
    </location>
</feature>
<dbReference type="RefSeq" id="WP_307725122.1">
    <property type="nucleotide sequence ID" value="NZ_BJUK01000001.1"/>
</dbReference>
<dbReference type="InterPro" id="IPR013767">
    <property type="entry name" value="PAS_fold"/>
</dbReference>
<dbReference type="Gene3D" id="3.30.70.270">
    <property type="match status" value="1"/>
</dbReference>
<dbReference type="PROSITE" id="PS50113">
    <property type="entry name" value="PAC"/>
    <property type="match status" value="1"/>
</dbReference>
<keyword evidence="2" id="KW-1133">Transmembrane helix</keyword>
<dbReference type="InterPro" id="IPR029787">
    <property type="entry name" value="Nucleotide_cyclase"/>
</dbReference>
<dbReference type="CDD" id="cd12914">
    <property type="entry name" value="PDC1_DGC_like"/>
    <property type="match status" value="1"/>
</dbReference>
<dbReference type="FunFam" id="3.30.70.270:FF:000001">
    <property type="entry name" value="Diguanylate cyclase domain protein"/>
    <property type="match status" value="1"/>
</dbReference>
<feature type="transmembrane region" description="Helical" evidence="2">
    <location>
        <begin position="21"/>
        <end position="43"/>
    </location>
</feature>
<dbReference type="InterPro" id="IPR043128">
    <property type="entry name" value="Rev_trsase/Diguanyl_cyclase"/>
</dbReference>
<evidence type="ECO:0000256" key="2">
    <source>
        <dbReference type="SAM" id="Phobius"/>
    </source>
</evidence>
<evidence type="ECO:0000256" key="1">
    <source>
        <dbReference type="ARBA" id="ARBA00001946"/>
    </source>
</evidence>
<gene>
    <name evidence="6" type="ORF">HPA02_00500</name>
</gene>
<dbReference type="PROSITE" id="PS50112">
    <property type="entry name" value="PAS"/>
    <property type="match status" value="1"/>
</dbReference>
<protein>
    <recommendedName>
        <fullName evidence="8">Diguanylate cyclase</fullName>
    </recommendedName>
</protein>
<name>A0A510X4Q4_9GAMM</name>
<dbReference type="Gene3D" id="3.30.450.20">
    <property type="entry name" value="PAS domain"/>
    <property type="match status" value="2"/>
</dbReference>
<dbReference type="SUPFAM" id="SSF55785">
    <property type="entry name" value="PYP-like sensor domain (PAS domain)"/>
    <property type="match status" value="1"/>
</dbReference>
<dbReference type="InterPro" id="IPR035965">
    <property type="entry name" value="PAS-like_dom_sf"/>
</dbReference>
<dbReference type="PROSITE" id="PS50887">
    <property type="entry name" value="GGDEF"/>
    <property type="match status" value="1"/>
</dbReference>
<sequence>MLKRFSTGVSQWRLRTLQGRLLVGLVVTWLVIIGLLLGVAWGIGQTMVGSTHLTQLGYQAEMLSRGLQERLEQRFNALTYFAERLGEEEGALLLAETPSLLAHFEGVVVTDAGGRVIADLPEVPGRVGLETASREYFQLMRHSPWPHVSRPFLGRASEQPLVMLLVPRFTADGEFNGMVGGLLNLAHGRFFRSLASLAFQHQGHVAIVTADGSRVFVPGPLEAYVERLQRQTPRDYRLALDGWEGETRHGLGDESVLVAYRQVRVADWVVAMVMPRRAVLAPLEAFLEQLWWTWLVAVVLMLVVTRWWVGRQLTPLHRLEGQIAEITVGDRQQLALSTDLRELTQVSDAFNLLEQERCEALGRLHDREAFLNAVLGSTPTGVFIADLDGELVYLNPALRRLVGLDSPAAANALWQRIHPEDLEDTRDLWRHALRQGSDFLRQLRLLDGQGEELWGEVHASLVREGDQALGLVGTVKDITERRQQEALQRWEAEHDPLTGLLNRRGFERRLEEAFADFTKTGTPSAVILFDLDHFKPINDEGGHALGDELLRRVAQVVAWEVRRSDHLARQGGDEFGLLLPSCTLKQAHTIAESVREVIAQVSVTTTDKEYFVTASIGLTAFRDGDASVEASLARADAASYAAKGQGRNAVVIDAGEASPGIGEEAIDALFE</sequence>
<dbReference type="NCBIfam" id="TIGR00229">
    <property type="entry name" value="sensory_box"/>
    <property type="match status" value="1"/>
</dbReference>
<dbReference type="CDD" id="cd00130">
    <property type="entry name" value="PAS"/>
    <property type="match status" value="1"/>
</dbReference>
<evidence type="ECO:0000313" key="7">
    <source>
        <dbReference type="Proteomes" id="UP000321275"/>
    </source>
</evidence>
<evidence type="ECO:0008006" key="8">
    <source>
        <dbReference type="Google" id="ProtNLM"/>
    </source>
</evidence>
<dbReference type="AlphaFoldDB" id="A0A510X4Q4"/>
<evidence type="ECO:0000259" key="3">
    <source>
        <dbReference type="PROSITE" id="PS50112"/>
    </source>
</evidence>
<evidence type="ECO:0000259" key="5">
    <source>
        <dbReference type="PROSITE" id="PS50887"/>
    </source>
</evidence>
<reference evidence="6 7" key="1">
    <citation type="submission" date="2019-07" db="EMBL/GenBank/DDBJ databases">
        <title>Whole genome shotgun sequence of Halomonas pacifica NBRC 102220.</title>
        <authorList>
            <person name="Hosoyama A."/>
            <person name="Uohara A."/>
            <person name="Ohji S."/>
            <person name="Ichikawa N."/>
        </authorList>
    </citation>
    <scope>NUCLEOTIDE SEQUENCE [LARGE SCALE GENOMIC DNA]</scope>
    <source>
        <strain evidence="6 7">NBRC 102220</strain>
    </source>
</reference>
<evidence type="ECO:0000259" key="4">
    <source>
        <dbReference type="PROSITE" id="PS50113"/>
    </source>
</evidence>
<feature type="domain" description="GGDEF" evidence="5">
    <location>
        <begin position="522"/>
        <end position="655"/>
    </location>
</feature>
<dbReference type="EMBL" id="BJUK01000001">
    <property type="protein sequence ID" value="GEK45767.1"/>
    <property type="molecule type" value="Genomic_DNA"/>
</dbReference>
<dbReference type="GO" id="GO:0003824">
    <property type="term" value="F:catalytic activity"/>
    <property type="evidence" value="ECO:0007669"/>
    <property type="project" value="UniProtKB-ARBA"/>
</dbReference>
<feature type="domain" description="PAS" evidence="3">
    <location>
        <begin position="367"/>
        <end position="436"/>
    </location>
</feature>
<dbReference type="CDD" id="cd18774">
    <property type="entry name" value="PDC2_HK_sensor"/>
    <property type="match status" value="1"/>
</dbReference>
<dbReference type="GO" id="GO:0006355">
    <property type="term" value="P:regulation of DNA-templated transcription"/>
    <property type="evidence" value="ECO:0007669"/>
    <property type="project" value="InterPro"/>
</dbReference>
<dbReference type="InterPro" id="IPR001610">
    <property type="entry name" value="PAC"/>
</dbReference>
<dbReference type="Proteomes" id="UP000321275">
    <property type="component" value="Unassembled WGS sequence"/>
</dbReference>
<dbReference type="SUPFAM" id="SSF55073">
    <property type="entry name" value="Nucleotide cyclase"/>
    <property type="match status" value="1"/>
</dbReference>
<dbReference type="SMART" id="SM00091">
    <property type="entry name" value="PAS"/>
    <property type="match status" value="1"/>
</dbReference>
<dbReference type="PANTHER" id="PTHR44757">
    <property type="entry name" value="DIGUANYLATE CYCLASE DGCP"/>
    <property type="match status" value="1"/>
</dbReference>
<dbReference type="Pfam" id="PF00990">
    <property type="entry name" value="GGDEF"/>
    <property type="match status" value="1"/>
</dbReference>
<keyword evidence="7" id="KW-1185">Reference proteome</keyword>
<accession>A0A510X4Q4</accession>
<organism evidence="6 7">
    <name type="scientific">Bisbaumannia pacifica</name>
    <dbReference type="NCBI Taxonomy" id="77098"/>
    <lineage>
        <taxon>Bacteria</taxon>
        <taxon>Pseudomonadati</taxon>
        <taxon>Pseudomonadota</taxon>
        <taxon>Gammaproteobacteria</taxon>
        <taxon>Oceanospirillales</taxon>
        <taxon>Halomonadaceae</taxon>
        <taxon>Bisbaumannia</taxon>
    </lineage>
</organism>